<evidence type="ECO:0000256" key="1">
    <source>
        <dbReference type="PIRNR" id="PIRNR037226"/>
    </source>
</evidence>
<dbReference type="Pfam" id="PF01546">
    <property type="entry name" value="Peptidase_M20"/>
    <property type="match status" value="1"/>
</dbReference>
<accession>A0A7G5FE49</accession>
<dbReference type="InterPro" id="IPR052030">
    <property type="entry name" value="Peptidase_M20/M20A_hydrolases"/>
</dbReference>
<protein>
    <recommendedName>
        <fullName evidence="1">Peptidase M20 domain-containing protein 2</fullName>
    </recommendedName>
</protein>
<dbReference type="SUPFAM" id="SSF53187">
    <property type="entry name" value="Zn-dependent exopeptidases"/>
    <property type="match status" value="1"/>
</dbReference>
<reference evidence="3 4" key="1">
    <citation type="submission" date="2020-07" db="EMBL/GenBank/DDBJ databases">
        <title>non toxigenic Corynebacterium sp. nov from a clinical source.</title>
        <authorList>
            <person name="Bernier A.-M."/>
            <person name="Bernard K."/>
        </authorList>
    </citation>
    <scope>NUCLEOTIDE SEQUENCE [LARGE SCALE GENOMIC DNA]</scope>
    <source>
        <strain evidence="4">NML 93-0612</strain>
    </source>
</reference>
<dbReference type="InterPro" id="IPR017144">
    <property type="entry name" value="Xaa-Arg_dipeptidase"/>
</dbReference>
<name>A0A7G5FE49_9CORY</name>
<dbReference type="Pfam" id="PF07687">
    <property type="entry name" value="M20_dimer"/>
    <property type="match status" value="1"/>
</dbReference>
<dbReference type="SUPFAM" id="SSF55031">
    <property type="entry name" value="Bacterial exopeptidase dimerisation domain"/>
    <property type="match status" value="1"/>
</dbReference>
<dbReference type="FunFam" id="3.30.70.360:FF:000004">
    <property type="entry name" value="Peptidase M20 domain-containing protein 2"/>
    <property type="match status" value="1"/>
</dbReference>
<gene>
    <name evidence="3" type="ORF">HW450_11195</name>
</gene>
<dbReference type="Gene3D" id="3.30.70.360">
    <property type="match status" value="1"/>
</dbReference>
<keyword evidence="4" id="KW-1185">Reference proteome</keyword>
<organism evidence="3 4">
    <name type="scientific">Corynebacterium hindlerae</name>
    <dbReference type="NCBI Taxonomy" id="699041"/>
    <lineage>
        <taxon>Bacteria</taxon>
        <taxon>Bacillati</taxon>
        <taxon>Actinomycetota</taxon>
        <taxon>Actinomycetes</taxon>
        <taxon>Mycobacteriales</taxon>
        <taxon>Corynebacteriaceae</taxon>
        <taxon>Corynebacterium</taxon>
    </lineage>
</organism>
<dbReference type="PANTHER" id="PTHR30575">
    <property type="entry name" value="PEPTIDASE M20"/>
    <property type="match status" value="1"/>
</dbReference>
<dbReference type="RefSeq" id="WP_182385697.1">
    <property type="nucleotide sequence ID" value="NZ_CP059833.1"/>
</dbReference>
<dbReference type="InterPro" id="IPR011650">
    <property type="entry name" value="Peptidase_M20_dimer"/>
</dbReference>
<evidence type="ECO:0000259" key="2">
    <source>
        <dbReference type="Pfam" id="PF07687"/>
    </source>
</evidence>
<feature type="domain" description="Peptidase M20 dimerisation" evidence="2">
    <location>
        <begin position="213"/>
        <end position="304"/>
    </location>
</feature>
<sequence>MTDKYTPSTAYLDQINARVEEKIATASPVPTELGHYSGQEELWDGVDKAAQQFHEELVELALDLHAHPETAFEEFRSAEQITNLLRRHGFDARKGVHGVDTAVRAEWASPDFTSGEHPTIAVISEYDALPGIGHACGHNVIAACGLGGFLAATQVLKDSDAQGKVVFLGTPAEEGHSGKEYLIQAGAFDGIDAAVMIHPFTYDIGSHVWVGRRNLEVTFHGKPAHASSEPFMGRNALDAASLAYQAFGLMRQQMPPSDRLHAIINEGGERASIIPETAQMNIYVRSLYTDTLVDLSQRVDDIITGAALMAGVTVTTNWDVHPATLPVRNNHALAERWRTTQARRGRDPLPAGIIPETLAASTDFGNVSHLIPGIHPMVKIAPVGVALHTGDFEQAAASDAAAEGILDSTIGLGQVIVDAIVDPALLDAARADFAAAGEPVRCSELFST</sequence>
<evidence type="ECO:0000313" key="3">
    <source>
        <dbReference type="EMBL" id="QMV84890.1"/>
    </source>
</evidence>
<dbReference type="InterPro" id="IPR036264">
    <property type="entry name" value="Bact_exopeptidase_dim_dom"/>
</dbReference>
<dbReference type="GO" id="GO:0046657">
    <property type="term" value="P:folic acid catabolic process"/>
    <property type="evidence" value="ECO:0007669"/>
    <property type="project" value="TreeGrafter"/>
</dbReference>
<evidence type="ECO:0000313" key="4">
    <source>
        <dbReference type="Proteomes" id="UP000515570"/>
    </source>
</evidence>
<dbReference type="CDD" id="cd03887">
    <property type="entry name" value="M20_Acy1L2"/>
    <property type="match status" value="1"/>
</dbReference>
<dbReference type="InterPro" id="IPR002933">
    <property type="entry name" value="Peptidase_M20"/>
</dbReference>
<comment type="similarity">
    <text evidence="1">Belongs to the peptidase M20A family.</text>
</comment>
<proteinExistence type="inferred from homology"/>
<dbReference type="PIRSF" id="PIRSF037226">
    <property type="entry name" value="Amidohydrolase_ACY1L2_prd"/>
    <property type="match status" value="1"/>
</dbReference>
<dbReference type="InterPro" id="IPR017439">
    <property type="entry name" value="Amidohydrolase"/>
</dbReference>
<dbReference type="GO" id="GO:0071713">
    <property type="term" value="F:para-aminobenzoyl-glutamate hydrolase activity"/>
    <property type="evidence" value="ECO:0007669"/>
    <property type="project" value="TreeGrafter"/>
</dbReference>
<dbReference type="PANTHER" id="PTHR30575:SF3">
    <property type="entry name" value="PEPTIDASE M20 DIMERISATION DOMAIN-CONTAINING PROTEIN"/>
    <property type="match status" value="1"/>
</dbReference>
<dbReference type="GO" id="GO:0005737">
    <property type="term" value="C:cytoplasm"/>
    <property type="evidence" value="ECO:0007669"/>
    <property type="project" value="TreeGrafter"/>
</dbReference>
<dbReference type="Gene3D" id="3.40.630.10">
    <property type="entry name" value="Zn peptidases"/>
    <property type="match status" value="1"/>
</dbReference>
<dbReference type="Proteomes" id="UP000515570">
    <property type="component" value="Chromosome"/>
</dbReference>
<dbReference type="AlphaFoldDB" id="A0A7G5FE49"/>
<dbReference type="EMBL" id="CP059833">
    <property type="protein sequence ID" value="QMV84890.1"/>
    <property type="molecule type" value="Genomic_DNA"/>
</dbReference>
<dbReference type="NCBIfam" id="TIGR01891">
    <property type="entry name" value="amidohydrolases"/>
    <property type="match status" value="1"/>
</dbReference>
<dbReference type="GO" id="GO:0016805">
    <property type="term" value="F:dipeptidase activity"/>
    <property type="evidence" value="ECO:0007669"/>
    <property type="project" value="InterPro"/>
</dbReference>